<proteinExistence type="predicted"/>
<evidence type="ECO:0000313" key="3">
    <source>
        <dbReference type="WBParaSite" id="EgrG_002067200"/>
    </source>
</evidence>
<dbReference type="Proteomes" id="UP000492820">
    <property type="component" value="Unassembled WGS sequence"/>
</dbReference>
<organism evidence="1">
    <name type="scientific">Echinococcus granulosus</name>
    <name type="common">Hydatid tapeworm</name>
    <dbReference type="NCBI Taxonomy" id="6210"/>
    <lineage>
        <taxon>Eukaryota</taxon>
        <taxon>Metazoa</taxon>
        <taxon>Spiralia</taxon>
        <taxon>Lophotrochozoa</taxon>
        <taxon>Platyhelminthes</taxon>
        <taxon>Cestoda</taxon>
        <taxon>Eucestoda</taxon>
        <taxon>Cyclophyllidea</taxon>
        <taxon>Taeniidae</taxon>
        <taxon>Echinococcus</taxon>
        <taxon>Echinococcus granulosus group</taxon>
    </lineage>
</organism>
<reference evidence="1 2" key="1">
    <citation type="journal article" date="2013" name="Nature">
        <title>The genomes of four tapeworm species reveal adaptations to parasitism.</title>
        <authorList>
            <person name="Tsai I.J."/>
            <person name="Zarowiecki M."/>
            <person name="Holroyd N."/>
            <person name="Garciarrubio A."/>
            <person name="Sanchez-Flores A."/>
            <person name="Brooks K.L."/>
            <person name="Tracey A."/>
            <person name="Bobes R.J."/>
            <person name="Fragoso G."/>
            <person name="Sciutto E."/>
            <person name="Aslett M."/>
            <person name="Beasley H."/>
            <person name="Bennett H.M."/>
            <person name="Cai J."/>
            <person name="Camicia F."/>
            <person name="Clark R."/>
            <person name="Cucher M."/>
            <person name="De Silva N."/>
            <person name="Day T.A."/>
            <person name="Deplazes P."/>
            <person name="Estrada K."/>
            <person name="Fernandez C."/>
            <person name="Holland P.W."/>
            <person name="Hou J."/>
            <person name="Hu S."/>
            <person name="Huckvale T."/>
            <person name="Hung S.S."/>
            <person name="Kamenetzky L."/>
            <person name="Keane J.A."/>
            <person name="Kiss F."/>
            <person name="Koziol U."/>
            <person name="Lambert O."/>
            <person name="Liu K."/>
            <person name="Luo X."/>
            <person name="Luo Y."/>
            <person name="Macchiaroli N."/>
            <person name="Nichol S."/>
            <person name="Paps J."/>
            <person name="Parkinson J."/>
            <person name="Pouchkina-Stantcheva N."/>
            <person name="Riddiford N."/>
            <person name="Rosenzvit M."/>
            <person name="Salinas G."/>
            <person name="Wasmuth J.D."/>
            <person name="Zamanian M."/>
            <person name="Zheng Y."/>
            <person name="Cai X."/>
            <person name="Soberon X."/>
            <person name="Olson P.D."/>
            <person name="Laclette J.P."/>
            <person name="Brehm K."/>
            <person name="Berriman M."/>
            <person name="Garciarrubio A."/>
            <person name="Bobes R.J."/>
            <person name="Fragoso G."/>
            <person name="Sanchez-Flores A."/>
            <person name="Estrada K."/>
            <person name="Cevallos M.A."/>
            <person name="Morett E."/>
            <person name="Gonzalez V."/>
            <person name="Portillo T."/>
            <person name="Ochoa-Leyva A."/>
            <person name="Jose M.V."/>
            <person name="Sciutto E."/>
            <person name="Landa A."/>
            <person name="Jimenez L."/>
            <person name="Valdes V."/>
            <person name="Carrero J.C."/>
            <person name="Larralde C."/>
            <person name="Morales-Montor J."/>
            <person name="Limon-Lason J."/>
            <person name="Soberon X."/>
            <person name="Laclette J.P."/>
        </authorList>
    </citation>
    <scope>NUCLEOTIDE SEQUENCE [LARGE SCALE GENOMIC DNA]</scope>
</reference>
<sequence>MQHLIPADTSCRQRTDLKYPLSDTASAGASLSGNYMQTTTQHIFCIKLASVEGEKYTSKRLHLCSNEVCARVWATCRVAEGVMPSALTVSLPPLTPILTHAHPQLSHSVVPPF</sequence>
<evidence type="ECO:0000313" key="1">
    <source>
        <dbReference type="EMBL" id="CDI70180.1"/>
    </source>
</evidence>
<accession>U6FQP6</accession>
<reference evidence="3" key="2">
    <citation type="submission" date="2020-10" db="UniProtKB">
        <authorList>
            <consortium name="WormBaseParasite"/>
        </authorList>
    </citation>
    <scope>IDENTIFICATION</scope>
</reference>
<dbReference type="AlphaFoldDB" id="U6FQP6"/>
<name>U6FQP6_ECHGR</name>
<gene>
    <name evidence="1" type="ORF">EgrG_002067200</name>
</gene>
<evidence type="ECO:0000313" key="2">
    <source>
        <dbReference type="Proteomes" id="UP000492820"/>
    </source>
</evidence>
<dbReference type="WBParaSite" id="EgrG_002067200">
    <property type="protein sequence ID" value="EgrG_002067200"/>
    <property type="gene ID" value="EgrG_002067200"/>
</dbReference>
<dbReference type="EMBL" id="CBLN010003850">
    <property type="protein sequence ID" value="CDI70180.1"/>
    <property type="molecule type" value="Genomic_DNA"/>
</dbReference>
<protein>
    <submittedName>
        <fullName evidence="1 3">Uncharacterized protein</fullName>
    </submittedName>
</protein>